<dbReference type="GO" id="GO:0005975">
    <property type="term" value="P:carbohydrate metabolic process"/>
    <property type="evidence" value="ECO:0007669"/>
    <property type="project" value="UniProtKB-ARBA"/>
</dbReference>
<dbReference type="InterPro" id="IPR000801">
    <property type="entry name" value="Esterase-like"/>
</dbReference>
<dbReference type="Proteomes" id="UP000186104">
    <property type="component" value="Chromosome"/>
</dbReference>
<evidence type="ECO:0000259" key="5">
    <source>
        <dbReference type="Pfam" id="PF11806"/>
    </source>
</evidence>
<keyword evidence="2" id="KW-0963">Cytoplasm</keyword>
<comment type="subcellular location">
    <subcellularLocation>
        <location evidence="1">Cytoplasm</location>
    </subcellularLocation>
</comment>
<dbReference type="Gene3D" id="2.60.40.10">
    <property type="entry name" value="Immunoglobulins"/>
    <property type="match status" value="1"/>
</dbReference>
<dbReference type="AlphaFoldDB" id="A0A173LIZ9"/>
<reference evidence="6 7" key="1">
    <citation type="submission" date="2016-06" db="EMBL/GenBank/DDBJ databases">
        <title>Complete genome sequence of a saline-alkali tolerant type strain Dietzia timorensis ID05-A0528T.</title>
        <authorList>
            <person name="Wu X."/>
        </authorList>
    </citation>
    <scope>NUCLEOTIDE SEQUENCE [LARGE SCALE GENOMIC DNA]</scope>
    <source>
        <strain evidence="6 7">ID05-A0528</strain>
    </source>
</reference>
<dbReference type="InterPro" id="IPR050583">
    <property type="entry name" value="Mycobacterial_A85_antigen"/>
</dbReference>
<comment type="similarity">
    <text evidence="4">Belongs to the Fes family.</text>
</comment>
<evidence type="ECO:0000256" key="3">
    <source>
        <dbReference type="ARBA" id="ARBA00022801"/>
    </source>
</evidence>
<dbReference type="SUPFAM" id="SSF53474">
    <property type="entry name" value="alpha/beta-Hydrolases"/>
    <property type="match status" value="1"/>
</dbReference>
<dbReference type="SUPFAM" id="SSF81296">
    <property type="entry name" value="E set domains"/>
    <property type="match status" value="1"/>
</dbReference>
<keyword evidence="3" id="KW-0378">Hydrolase</keyword>
<name>A0A173LIZ9_9ACTN</name>
<accession>A0A173LIZ9</accession>
<dbReference type="Pfam" id="PF11806">
    <property type="entry name" value="Enterochelin_N"/>
    <property type="match status" value="1"/>
</dbReference>
<evidence type="ECO:0000256" key="1">
    <source>
        <dbReference type="ARBA" id="ARBA00004496"/>
    </source>
</evidence>
<dbReference type="GO" id="GO:0005737">
    <property type="term" value="C:cytoplasm"/>
    <property type="evidence" value="ECO:0007669"/>
    <property type="project" value="UniProtKB-SubCell"/>
</dbReference>
<dbReference type="STRING" id="499555.BJL86_1508"/>
<dbReference type="InterPro" id="IPR029058">
    <property type="entry name" value="AB_hydrolase_fold"/>
</dbReference>
<dbReference type="GO" id="GO:0006826">
    <property type="term" value="P:iron ion transport"/>
    <property type="evidence" value="ECO:0007669"/>
    <property type="project" value="InterPro"/>
</dbReference>
<proteinExistence type="inferred from homology"/>
<dbReference type="RefSeq" id="WP_067476924.1">
    <property type="nucleotide sequence ID" value="NZ_CP015961.1"/>
</dbReference>
<dbReference type="KEGG" id="dtm:BJL86_1508"/>
<dbReference type="InterPro" id="IPR021764">
    <property type="entry name" value="Enterochelin_esterase_N"/>
</dbReference>
<dbReference type="InterPro" id="IPR013783">
    <property type="entry name" value="Ig-like_fold"/>
</dbReference>
<dbReference type="Pfam" id="PF00756">
    <property type="entry name" value="Esterase"/>
    <property type="match status" value="1"/>
</dbReference>
<keyword evidence="7" id="KW-1185">Reference proteome</keyword>
<sequence>MRTNILPGGFIDEVDLDTALSGASASDVESFWSDVAELGTPLVENDSKRVTFLWRRTPGDDVGSVYLFLNRVTDKDNIPLGMMNRVEGTDIWVRTLELTYTTRATYCFRELAPGQVQEVGPPRLERGGMQFDPLNGLPPTAQIEGRYGMSVFRGGLCPAQPEWESAPALRHRIRGEVVESTAPFPGADGFTDKPCHLYLPPAAAGTAEMPLLTMFDAEKWFGGLGLPRALDFAIAEGILPPLAVVSVANTSMRDRMESLGTGFDFLRHVAEHLVPWAEEQATERDIALAPRGSRERLVAGESLGGLSALCAVLEHPDAWGSAIAQSPSLWRTPQRSGSPLDMHSRGGGEWIIEQFTTPPSVDPAPRVRLSVGTREGPSLPRVHQLALTMKESGWDGEIHVYDGGHDDSCWRGELFAHLAELLRN</sequence>
<dbReference type="InterPro" id="IPR014756">
    <property type="entry name" value="Ig_E-set"/>
</dbReference>
<evidence type="ECO:0000313" key="6">
    <source>
        <dbReference type="EMBL" id="ANI92286.1"/>
    </source>
</evidence>
<dbReference type="PANTHER" id="PTHR48098">
    <property type="entry name" value="ENTEROCHELIN ESTERASE-RELATED"/>
    <property type="match status" value="1"/>
</dbReference>
<protein>
    <submittedName>
        <fullName evidence="6">Enterochelin esterase</fullName>
    </submittedName>
</protein>
<feature type="domain" description="Enterochelin esterase N-terminal" evidence="5">
    <location>
        <begin position="49"/>
        <end position="163"/>
    </location>
</feature>
<dbReference type="GO" id="GO:0008849">
    <property type="term" value="F:enterochelin esterase activity"/>
    <property type="evidence" value="ECO:0007669"/>
    <property type="project" value="InterPro"/>
</dbReference>
<dbReference type="EMBL" id="CP015961">
    <property type="protein sequence ID" value="ANI92286.1"/>
    <property type="molecule type" value="Genomic_DNA"/>
</dbReference>
<evidence type="ECO:0000313" key="7">
    <source>
        <dbReference type="Proteomes" id="UP000186104"/>
    </source>
</evidence>
<dbReference type="Gene3D" id="3.40.50.1820">
    <property type="entry name" value="alpha/beta hydrolase"/>
    <property type="match status" value="1"/>
</dbReference>
<dbReference type="GO" id="GO:0005506">
    <property type="term" value="F:iron ion binding"/>
    <property type="evidence" value="ECO:0007669"/>
    <property type="project" value="InterPro"/>
</dbReference>
<evidence type="ECO:0000256" key="2">
    <source>
        <dbReference type="ARBA" id="ARBA00022490"/>
    </source>
</evidence>
<evidence type="ECO:0000256" key="4">
    <source>
        <dbReference type="ARBA" id="ARBA00024201"/>
    </source>
</evidence>
<gene>
    <name evidence="6" type="ORF">BJL86_1508</name>
</gene>
<organism evidence="6 7">
    <name type="scientific">Dietzia timorensis</name>
    <dbReference type="NCBI Taxonomy" id="499555"/>
    <lineage>
        <taxon>Bacteria</taxon>
        <taxon>Bacillati</taxon>
        <taxon>Actinomycetota</taxon>
        <taxon>Actinomycetes</taxon>
        <taxon>Mycobacteriales</taxon>
        <taxon>Dietziaceae</taxon>
        <taxon>Dietzia</taxon>
    </lineage>
</organism>
<dbReference type="PANTHER" id="PTHR48098:SF3">
    <property type="entry name" value="IRON(III) ENTEROBACTIN ESTERASE"/>
    <property type="match status" value="1"/>
</dbReference>